<organism evidence="2 3">
    <name type="scientific">Pseudocercospora fijiensis (strain CIRAD86)</name>
    <name type="common">Black leaf streak disease fungus</name>
    <name type="synonym">Mycosphaerella fijiensis</name>
    <dbReference type="NCBI Taxonomy" id="383855"/>
    <lineage>
        <taxon>Eukaryota</taxon>
        <taxon>Fungi</taxon>
        <taxon>Dikarya</taxon>
        <taxon>Ascomycota</taxon>
        <taxon>Pezizomycotina</taxon>
        <taxon>Dothideomycetes</taxon>
        <taxon>Dothideomycetidae</taxon>
        <taxon>Mycosphaerellales</taxon>
        <taxon>Mycosphaerellaceae</taxon>
        <taxon>Pseudocercospora</taxon>
    </lineage>
</organism>
<feature type="region of interest" description="Disordered" evidence="1">
    <location>
        <begin position="64"/>
        <end position="86"/>
    </location>
</feature>
<evidence type="ECO:0000313" key="3">
    <source>
        <dbReference type="Proteomes" id="UP000016932"/>
    </source>
</evidence>
<evidence type="ECO:0000313" key="2">
    <source>
        <dbReference type="EMBL" id="EME79027.1"/>
    </source>
</evidence>
<keyword evidence="3" id="KW-1185">Reference proteome</keyword>
<sequence length="405" mass="46382">MQPANRCPTSTIGHQRYIYLALPLLPFPQLVHRQLRSKPIPQTHYEIDRINQRYSREGKEIKNEVSREESSVDLPHLGIPSSSTTEVSLGQHEARSGFQHQPVLPDHDDKKMTEMQKKKLSYIAIPRGVAFVALYFLPDRHNRHDHSAIQECESRLVIGSMVTVRVRAGMKVRLRSSCKSGTLTFGTYGQWVAMVALYLHSSDPASIISDYKVNRREIKSSHCCMMMLNPIHYCFQHNLPYLRIASPRIAEDILSTFPSTRIDISHSFSIILNCERIYLQTPWHLSPVPYHLQTQTQKASCRLTESRQNAFLLTSMATHISTTNILSSHVTQISPIEKNSNPILHLLEHQLIRSIRKAILQQQYHKQSPLSSVDKDNATSPQHQITPPALPEIFFQPYPYLSQQT</sequence>
<evidence type="ECO:0000256" key="1">
    <source>
        <dbReference type="SAM" id="MobiDB-lite"/>
    </source>
</evidence>
<dbReference type="GeneID" id="19333831"/>
<name>M3ANH9_PSEFD</name>
<accession>M3ANH9</accession>
<protein>
    <submittedName>
        <fullName evidence="2">Uncharacterized protein</fullName>
    </submittedName>
</protein>
<gene>
    <name evidence="2" type="ORF">MYCFIDRAFT_177705</name>
</gene>
<dbReference type="AlphaFoldDB" id="M3ANH9"/>
<dbReference type="Proteomes" id="UP000016932">
    <property type="component" value="Unassembled WGS sequence"/>
</dbReference>
<dbReference type="VEuPathDB" id="FungiDB:MYCFIDRAFT_177705"/>
<dbReference type="EMBL" id="KB446562">
    <property type="protein sequence ID" value="EME79027.1"/>
    <property type="molecule type" value="Genomic_DNA"/>
</dbReference>
<dbReference type="HOGENOM" id="CLU_679927_0_0_1"/>
<dbReference type="RefSeq" id="XP_007929859.1">
    <property type="nucleotide sequence ID" value="XM_007931668.1"/>
</dbReference>
<dbReference type="KEGG" id="pfj:MYCFIDRAFT_177705"/>
<proteinExistence type="predicted"/>
<reference evidence="2 3" key="1">
    <citation type="journal article" date="2012" name="PLoS Pathog.">
        <title>Diverse lifestyles and strategies of plant pathogenesis encoded in the genomes of eighteen Dothideomycetes fungi.</title>
        <authorList>
            <person name="Ohm R.A."/>
            <person name="Feau N."/>
            <person name="Henrissat B."/>
            <person name="Schoch C.L."/>
            <person name="Horwitz B.A."/>
            <person name="Barry K.W."/>
            <person name="Condon B.J."/>
            <person name="Copeland A.C."/>
            <person name="Dhillon B."/>
            <person name="Glaser F."/>
            <person name="Hesse C.N."/>
            <person name="Kosti I."/>
            <person name="LaButti K."/>
            <person name="Lindquist E.A."/>
            <person name="Lucas S."/>
            <person name="Salamov A.A."/>
            <person name="Bradshaw R.E."/>
            <person name="Ciuffetti L."/>
            <person name="Hamelin R.C."/>
            <person name="Kema G.H.J."/>
            <person name="Lawrence C."/>
            <person name="Scott J.A."/>
            <person name="Spatafora J.W."/>
            <person name="Turgeon B.G."/>
            <person name="de Wit P.J.G.M."/>
            <person name="Zhong S."/>
            <person name="Goodwin S.B."/>
            <person name="Grigoriev I.V."/>
        </authorList>
    </citation>
    <scope>NUCLEOTIDE SEQUENCE [LARGE SCALE GENOMIC DNA]</scope>
    <source>
        <strain evidence="2 3">CIRAD86</strain>
    </source>
</reference>